<evidence type="ECO:0000256" key="5">
    <source>
        <dbReference type="SAM" id="Phobius"/>
    </source>
</evidence>
<comment type="subcellular location">
    <subcellularLocation>
        <location evidence="1">Membrane</location>
        <topology evidence="1">Multi-pass membrane protein</topology>
    </subcellularLocation>
</comment>
<dbReference type="STRING" id="62062.ENSHHUP00000018287"/>
<reference evidence="6" key="3">
    <citation type="submission" date="2025-09" db="UniProtKB">
        <authorList>
            <consortium name="Ensembl"/>
        </authorList>
    </citation>
    <scope>IDENTIFICATION</scope>
</reference>
<dbReference type="Proteomes" id="UP000314982">
    <property type="component" value="Unassembled WGS sequence"/>
</dbReference>
<reference evidence="7" key="1">
    <citation type="submission" date="2018-06" db="EMBL/GenBank/DDBJ databases">
        <title>Genome assembly of Danube salmon.</title>
        <authorList>
            <person name="Macqueen D.J."/>
            <person name="Gundappa M.K."/>
        </authorList>
    </citation>
    <scope>NUCLEOTIDE SEQUENCE [LARGE SCALE GENOMIC DNA]</scope>
</reference>
<evidence type="ECO:0000256" key="3">
    <source>
        <dbReference type="ARBA" id="ARBA00022989"/>
    </source>
</evidence>
<reference evidence="6" key="2">
    <citation type="submission" date="2025-08" db="UniProtKB">
        <authorList>
            <consortium name="Ensembl"/>
        </authorList>
    </citation>
    <scope>IDENTIFICATION</scope>
</reference>
<evidence type="ECO:0000256" key="1">
    <source>
        <dbReference type="ARBA" id="ARBA00004141"/>
    </source>
</evidence>
<accession>A0A4W5KP07</accession>
<evidence type="ECO:0000313" key="6">
    <source>
        <dbReference type="Ensembl" id="ENSHHUP00000018287.1"/>
    </source>
</evidence>
<dbReference type="AlphaFoldDB" id="A0A4W5KP07"/>
<organism evidence="6 7">
    <name type="scientific">Hucho hucho</name>
    <name type="common">huchen</name>
    <dbReference type="NCBI Taxonomy" id="62062"/>
    <lineage>
        <taxon>Eukaryota</taxon>
        <taxon>Metazoa</taxon>
        <taxon>Chordata</taxon>
        <taxon>Craniata</taxon>
        <taxon>Vertebrata</taxon>
        <taxon>Euteleostomi</taxon>
        <taxon>Actinopterygii</taxon>
        <taxon>Neopterygii</taxon>
        <taxon>Teleostei</taxon>
        <taxon>Protacanthopterygii</taxon>
        <taxon>Salmoniformes</taxon>
        <taxon>Salmonidae</taxon>
        <taxon>Salmoninae</taxon>
        <taxon>Hucho</taxon>
    </lineage>
</organism>
<evidence type="ECO:0000313" key="7">
    <source>
        <dbReference type="Proteomes" id="UP000314982"/>
    </source>
</evidence>
<keyword evidence="7" id="KW-1185">Reference proteome</keyword>
<dbReference type="Pfam" id="PF10242">
    <property type="entry name" value="L_HMGIC_fpl"/>
    <property type="match status" value="1"/>
</dbReference>
<evidence type="ECO:0000256" key="4">
    <source>
        <dbReference type="ARBA" id="ARBA00023136"/>
    </source>
</evidence>
<dbReference type="PANTHER" id="PTHR12489:SF13">
    <property type="entry name" value="LHFPL TETRASPAN SUBFAMILY MEMBER 3 PROTEIN"/>
    <property type="match status" value="1"/>
</dbReference>
<dbReference type="GeneTree" id="ENSGT00990000203541"/>
<dbReference type="Ensembl" id="ENSHHUT00000018946.1">
    <property type="protein sequence ID" value="ENSHHUP00000018287.1"/>
    <property type="gene ID" value="ENSHHUG00000011399.1"/>
</dbReference>
<keyword evidence="2 5" id="KW-0812">Transmembrane</keyword>
<protein>
    <submittedName>
        <fullName evidence="6">LHFPL tetraspan subfamily member 3</fullName>
    </submittedName>
</protein>
<dbReference type="GO" id="GO:0005886">
    <property type="term" value="C:plasma membrane"/>
    <property type="evidence" value="ECO:0007669"/>
    <property type="project" value="TreeGrafter"/>
</dbReference>
<proteinExistence type="predicted"/>
<dbReference type="GO" id="GO:0007605">
    <property type="term" value="P:sensory perception of sound"/>
    <property type="evidence" value="ECO:0007669"/>
    <property type="project" value="TreeGrafter"/>
</dbReference>
<dbReference type="PANTHER" id="PTHR12489">
    <property type="entry name" value="LIPOMA HMGIC FUSION PARTNER-LIKE PROTEIN"/>
    <property type="match status" value="1"/>
</dbReference>
<name>A0A4W5KP07_9TELE</name>
<dbReference type="InterPro" id="IPR019372">
    <property type="entry name" value="LHFPL"/>
</dbReference>
<sequence>MGCIIYPDGWDSDEVRRMCGEQTDKYSLGACSMRWAYILAIMGVLNALMLSFLAFVLGNRQDGLMTEELLAESKGETGEHSIRTH</sequence>
<keyword evidence="4 5" id="KW-0472">Membrane</keyword>
<keyword evidence="3 5" id="KW-1133">Transmembrane helix</keyword>
<evidence type="ECO:0000256" key="2">
    <source>
        <dbReference type="ARBA" id="ARBA00022692"/>
    </source>
</evidence>
<feature type="transmembrane region" description="Helical" evidence="5">
    <location>
        <begin position="35"/>
        <end position="57"/>
    </location>
</feature>